<dbReference type="PANTHER" id="PTHR33393:SF13">
    <property type="entry name" value="PGA BIOSYNTHESIS PROTEIN CAPA"/>
    <property type="match status" value="1"/>
</dbReference>
<name>B0MX88_9BACT</name>
<dbReference type="PANTHER" id="PTHR33393">
    <property type="entry name" value="POLYGLUTAMINE SYNTHESIS ACCESSORY PROTEIN RV0574C-RELATED"/>
    <property type="match status" value="1"/>
</dbReference>
<dbReference type="InterPro" id="IPR029052">
    <property type="entry name" value="Metallo-depent_PP-like"/>
</dbReference>
<evidence type="ECO:0000313" key="4">
    <source>
        <dbReference type="Proteomes" id="UP000005819"/>
    </source>
</evidence>
<dbReference type="SMART" id="SM00854">
    <property type="entry name" value="PGA_cap"/>
    <property type="match status" value="1"/>
</dbReference>
<keyword evidence="4" id="KW-1185">Reference proteome</keyword>
<dbReference type="EMBL" id="ABFK02000020">
    <property type="protein sequence ID" value="EDS02193.1"/>
    <property type="molecule type" value="Genomic_DNA"/>
</dbReference>
<accession>B0MX88</accession>
<organism evidence="3 4">
    <name type="scientific">Alistipes putredinis DSM 17216</name>
    <dbReference type="NCBI Taxonomy" id="445970"/>
    <lineage>
        <taxon>Bacteria</taxon>
        <taxon>Pseudomonadati</taxon>
        <taxon>Bacteroidota</taxon>
        <taxon>Bacteroidia</taxon>
        <taxon>Bacteroidales</taxon>
        <taxon>Rikenellaceae</taxon>
        <taxon>Alistipes</taxon>
    </lineage>
</organism>
<dbReference type="Gene3D" id="3.60.21.10">
    <property type="match status" value="1"/>
</dbReference>
<comment type="caution">
    <text evidence="3">The sequence shown here is derived from an EMBL/GenBank/DDBJ whole genome shotgun (WGS) entry which is preliminary data.</text>
</comment>
<dbReference type="eggNOG" id="COG2843">
    <property type="taxonomic scope" value="Bacteria"/>
</dbReference>
<dbReference type="CDD" id="cd07381">
    <property type="entry name" value="MPP_CapA"/>
    <property type="match status" value="1"/>
</dbReference>
<sequence length="377" mass="42759">MNVLIAGDFCDRYRISDLIARGNYASLFDDIKYLTEQADVSIINFEFPIVLHAGVPITKSGPTLQGQPAAVDAVKYAGFNVCTLANNHILDQGTKCCIETRELLENAGIKTVGIGKNSAEAATVLYINQKEKGTLAIVNCCEHEFSIATATTAGANPLNPIQQYYNIQEARTKADYVLVIVHGGHEHYALPSPRMKETYRFFIDAGADAIINHHQHCYSGYEIYHGKPIFYGLGNLLFDHKSERHGPWNEGFMVSLRLDKQTLPQFELYPYTQCNERPSVIPMNEAERKIFAERIDKLNQIISNEDQLNTTFETWAQKTSRNFLVPFQPYCTRTAKRLFVHGLLPSFITRKKRYQILNYLNCEAHLDKLRTVVSKLK</sequence>
<evidence type="ECO:0000259" key="2">
    <source>
        <dbReference type="SMART" id="SM00854"/>
    </source>
</evidence>
<gene>
    <name evidence="3" type="ORF">ALIPUT_01712</name>
</gene>
<dbReference type="HOGENOM" id="CLU_038823_2_1_10"/>
<dbReference type="GeneID" id="73802307"/>
<protein>
    <submittedName>
        <fullName evidence="3">Bacterial capsule synthesis protein</fullName>
    </submittedName>
</protein>
<evidence type="ECO:0000256" key="1">
    <source>
        <dbReference type="ARBA" id="ARBA00005662"/>
    </source>
</evidence>
<dbReference type="RefSeq" id="WP_004327749.1">
    <property type="nucleotide sequence ID" value="NZ_DS499577.1"/>
</dbReference>
<reference evidence="3" key="2">
    <citation type="submission" date="2013-09" db="EMBL/GenBank/DDBJ databases">
        <title>Draft genome sequence of Alistipes putredinis (DSM 17216).</title>
        <authorList>
            <person name="Sudarsanam P."/>
            <person name="Ley R."/>
            <person name="Guruge J."/>
            <person name="Turnbaugh P.J."/>
            <person name="Mahowald M."/>
            <person name="Liep D."/>
            <person name="Gordon J."/>
        </authorList>
    </citation>
    <scope>NUCLEOTIDE SEQUENCE</scope>
    <source>
        <strain evidence="3">DSM 17216</strain>
    </source>
</reference>
<evidence type="ECO:0000313" key="3">
    <source>
        <dbReference type="EMBL" id="EDS02193.1"/>
    </source>
</evidence>
<dbReference type="InterPro" id="IPR052169">
    <property type="entry name" value="CW_Biosynth-Accessory"/>
</dbReference>
<dbReference type="Pfam" id="PF09587">
    <property type="entry name" value="PGA_cap"/>
    <property type="match status" value="1"/>
</dbReference>
<comment type="similarity">
    <text evidence="1">Belongs to the CapA family.</text>
</comment>
<reference evidence="3" key="1">
    <citation type="submission" date="2007-10" db="EMBL/GenBank/DDBJ databases">
        <authorList>
            <person name="Fulton L."/>
            <person name="Clifton S."/>
            <person name="Fulton B."/>
            <person name="Xu J."/>
            <person name="Minx P."/>
            <person name="Pepin K.H."/>
            <person name="Johnson M."/>
            <person name="Thiruvilangam P."/>
            <person name="Bhonagiri V."/>
            <person name="Nash W.E."/>
            <person name="Mardis E.R."/>
            <person name="Wilson R.K."/>
        </authorList>
    </citation>
    <scope>NUCLEOTIDE SEQUENCE [LARGE SCALE GENOMIC DNA]</scope>
    <source>
        <strain evidence="3">DSM 17216</strain>
    </source>
</reference>
<dbReference type="SUPFAM" id="SSF56300">
    <property type="entry name" value="Metallo-dependent phosphatases"/>
    <property type="match status" value="1"/>
</dbReference>
<dbReference type="InterPro" id="IPR019079">
    <property type="entry name" value="Capsule_synth_CapA"/>
</dbReference>
<feature type="domain" description="Capsule synthesis protein CapA" evidence="2">
    <location>
        <begin position="2"/>
        <end position="240"/>
    </location>
</feature>
<proteinExistence type="inferred from homology"/>
<dbReference type="OrthoDB" id="9810906at2"/>
<dbReference type="AlphaFoldDB" id="B0MX88"/>
<dbReference type="Proteomes" id="UP000005819">
    <property type="component" value="Unassembled WGS sequence"/>
</dbReference>